<gene>
    <name evidence="2" type="ORF">L211DRAFT_853674</name>
</gene>
<evidence type="ECO:0000313" key="2">
    <source>
        <dbReference type="EMBL" id="RPB18910.1"/>
    </source>
</evidence>
<dbReference type="Proteomes" id="UP000267821">
    <property type="component" value="Unassembled WGS sequence"/>
</dbReference>
<evidence type="ECO:0000313" key="3">
    <source>
        <dbReference type="Proteomes" id="UP000267821"/>
    </source>
</evidence>
<sequence>MSDQVFDNDLSYFDDLPQVIDLGPEDWPQTESLLEWLLNSPETTCFESPNSDHPPIALDKILEAPDDTSVPSEIIVQEPAPSTENGPGPTSTSQRVHGRAAKTSEFLLPEEKLTWNCYRCDYCGYTSDKVGYITRHIQRLRDHDPLTVSVSWVGDSNVKLARGFINGEPLNTRLQRLARESEDRKALKRKAKDKGKWERKKWKTEPKTPQEWVHFVPEEQGEENRQELFNQSDPKVWVYCNPPHR</sequence>
<organism evidence="2 3">
    <name type="scientific">Terfezia boudieri ATCC MYA-4762</name>
    <dbReference type="NCBI Taxonomy" id="1051890"/>
    <lineage>
        <taxon>Eukaryota</taxon>
        <taxon>Fungi</taxon>
        <taxon>Dikarya</taxon>
        <taxon>Ascomycota</taxon>
        <taxon>Pezizomycotina</taxon>
        <taxon>Pezizomycetes</taxon>
        <taxon>Pezizales</taxon>
        <taxon>Pezizaceae</taxon>
        <taxon>Terfezia</taxon>
    </lineage>
</organism>
<feature type="region of interest" description="Disordered" evidence="1">
    <location>
        <begin position="185"/>
        <end position="208"/>
    </location>
</feature>
<evidence type="ECO:0000256" key="1">
    <source>
        <dbReference type="SAM" id="MobiDB-lite"/>
    </source>
</evidence>
<dbReference type="OrthoDB" id="5452527at2759"/>
<feature type="region of interest" description="Disordered" evidence="1">
    <location>
        <begin position="78"/>
        <end position="98"/>
    </location>
</feature>
<feature type="compositionally biased region" description="Basic residues" evidence="1">
    <location>
        <begin position="186"/>
        <end position="202"/>
    </location>
</feature>
<dbReference type="EMBL" id="ML121604">
    <property type="protein sequence ID" value="RPB18910.1"/>
    <property type="molecule type" value="Genomic_DNA"/>
</dbReference>
<reference evidence="2 3" key="1">
    <citation type="journal article" date="2018" name="Nat. Ecol. Evol.">
        <title>Pezizomycetes genomes reveal the molecular basis of ectomycorrhizal truffle lifestyle.</title>
        <authorList>
            <person name="Murat C."/>
            <person name="Payen T."/>
            <person name="Noel B."/>
            <person name="Kuo A."/>
            <person name="Morin E."/>
            <person name="Chen J."/>
            <person name="Kohler A."/>
            <person name="Krizsan K."/>
            <person name="Balestrini R."/>
            <person name="Da Silva C."/>
            <person name="Montanini B."/>
            <person name="Hainaut M."/>
            <person name="Levati E."/>
            <person name="Barry K.W."/>
            <person name="Belfiori B."/>
            <person name="Cichocki N."/>
            <person name="Clum A."/>
            <person name="Dockter R.B."/>
            <person name="Fauchery L."/>
            <person name="Guy J."/>
            <person name="Iotti M."/>
            <person name="Le Tacon F."/>
            <person name="Lindquist E.A."/>
            <person name="Lipzen A."/>
            <person name="Malagnac F."/>
            <person name="Mello A."/>
            <person name="Molinier V."/>
            <person name="Miyauchi S."/>
            <person name="Poulain J."/>
            <person name="Riccioni C."/>
            <person name="Rubini A."/>
            <person name="Sitrit Y."/>
            <person name="Splivallo R."/>
            <person name="Traeger S."/>
            <person name="Wang M."/>
            <person name="Zifcakova L."/>
            <person name="Wipf D."/>
            <person name="Zambonelli A."/>
            <person name="Paolocci F."/>
            <person name="Nowrousian M."/>
            <person name="Ottonello S."/>
            <person name="Baldrian P."/>
            <person name="Spatafora J.W."/>
            <person name="Henrissat B."/>
            <person name="Nagy L.G."/>
            <person name="Aury J.M."/>
            <person name="Wincker P."/>
            <person name="Grigoriev I.V."/>
            <person name="Bonfante P."/>
            <person name="Martin F.M."/>
        </authorList>
    </citation>
    <scope>NUCLEOTIDE SEQUENCE [LARGE SCALE GENOMIC DNA]</scope>
    <source>
        <strain evidence="2 3">ATCC MYA-4762</strain>
    </source>
</reference>
<protein>
    <submittedName>
        <fullName evidence="2">Uncharacterized protein</fullName>
    </submittedName>
</protein>
<feature type="compositionally biased region" description="Polar residues" evidence="1">
    <location>
        <begin position="80"/>
        <end position="95"/>
    </location>
</feature>
<accession>A0A3N4L7P2</accession>
<dbReference type="InParanoid" id="A0A3N4L7P2"/>
<dbReference type="AlphaFoldDB" id="A0A3N4L7P2"/>
<keyword evidence="3" id="KW-1185">Reference proteome</keyword>
<proteinExistence type="predicted"/>
<name>A0A3N4L7P2_9PEZI</name>